<dbReference type="Gene3D" id="3.40.50.720">
    <property type="entry name" value="NAD(P)-binding Rossmann-like Domain"/>
    <property type="match status" value="1"/>
</dbReference>
<dbReference type="InterPro" id="IPR003462">
    <property type="entry name" value="ODC_Mu_crystall"/>
</dbReference>
<protein>
    <submittedName>
        <fullName evidence="3">Ornithine cyclodeaminase</fullName>
        <ecNumber evidence="3">4.3.1.12</ecNumber>
    </submittedName>
</protein>
<dbReference type="InterPro" id="IPR036291">
    <property type="entry name" value="NAD(P)-bd_dom_sf"/>
</dbReference>
<keyword evidence="3" id="KW-0456">Lyase</keyword>
<dbReference type="RefSeq" id="WP_183938328.1">
    <property type="nucleotide sequence ID" value="NZ_JACHBI010000006.1"/>
</dbReference>
<comment type="similarity">
    <text evidence="1">Belongs to the ornithine cyclodeaminase/mu-crystallin family.</text>
</comment>
<evidence type="ECO:0000256" key="2">
    <source>
        <dbReference type="ARBA" id="ARBA00023027"/>
    </source>
</evidence>
<gene>
    <name evidence="3" type="ORF">GGD50_003261</name>
</gene>
<keyword evidence="2" id="KW-0520">NAD</keyword>
<dbReference type="EMBL" id="JACHBI010000006">
    <property type="protein sequence ID" value="MBB5574632.1"/>
    <property type="molecule type" value="Genomic_DNA"/>
</dbReference>
<dbReference type="AlphaFoldDB" id="A0A7W8XS87"/>
<organism evidence="3 4">
    <name type="scientific">Rhizobium paranaense</name>
    <dbReference type="NCBI Taxonomy" id="1650438"/>
    <lineage>
        <taxon>Bacteria</taxon>
        <taxon>Pseudomonadati</taxon>
        <taxon>Pseudomonadota</taxon>
        <taxon>Alphaproteobacteria</taxon>
        <taxon>Hyphomicrobiales</taxon>
        <taxon>Rhizobiaceae</taxon>
        <taxon>Rhizobium/Agrobacterium group</taxon>
        <taxon>Rhizobium</taxon>
    </lineage>
</organism>
<evidence type="ECO:0000313" key="4">
    <source>
        <dbReference type="Proteomes" id="UP000549882"/>
    </source>
</evidence>
<accession>A0A7W8XS87</accession>
<dbReference type="InterPro" id="IPR023401">
    <property type="entry name" value="ODC_N"/>
</dbReference>
<dbReference type="Proteomes" id="UP000549882">
    <property type="component" value="Unassembled WGS sequence"/>
</dbReference>
<dbReference type="SUPFAM" id="SSF51735">
    <property type="entry name" value="NAD(P)-binding Rossmann-fold domains"/>
    <property type="match status" value="1"/>
</dbReference>
<evidence type="ECO:0000313" key="3">
    <source>
        <dbReference type="EMBL" id="MBB5574632.1"/>
    </source>
</evidence>
<dbReference type="EC" id="4.3.1.12" evidence="3"/>
<dbReference type="Gene3D" id="3.30.1780.10">
    <property type="entry name" value="ornithine cyclodeaminase, domain 1"/>
    <property type="match status" value="1"/>
</dbReference>
<proteinExistence type="inferred from homology"/>
<dbReference type="PANTHER" id="PTHR13812">
    <property type="entry name" value="KETIMINE REDUCTASE MU-CRYSTALLIN"/>
    <property type="match status" value="1"/>
</dbReference>
<dbReference type="GO" id="GO:0008473">
    <property type="term" value="F:ornithine cyclodeaminase activity"/>
    <property type="evidence" value="ECO:0007669"/>
    <property type="project" value="UniProtKB-EC"/>
</dbReference>
<evidence type="ECO:0000256" key="1">
    <source>
        <dbReference type="ARBA" id="ARBA00008903"/>
    </source>
</evidence>
<dbReference type="Pfam" id="PF02423">
    <property type="entry name" value="OCD_Mu_crystall"/>
    <property type="match status" value="1"/>
</dbReference>
<keyword evidence="4" id="KW-1185">Reference proteome</keyword>
<reference evidence="3 4" key="1">
    <citation type="submission" date="2020-08" db="EMBL/GenBank/DDBJ databases">
        <title>Genomic Encyclopedia of Type Strains, Phase IV (KMG-V): Genome sequencing to study the core and pangenomes of soil and plant-associated prokaryotes.</title>
        <authorList>
            <person name="Whitman W."/>
        </authorList>
    </citation>
    <scope>NUCLEOTIDE SEQUENCE [LARGE SCALE GENOMIC DNA]</scope>
    <source>
        <strain evidence="3 4">SEMIA 4064</strain>
    </source>
</reference>
<comment type="caution">
    <text evidence="3">The sequence shown here is derived from an EMBL/GenBank/DDBJ whole genome shotgun (WGS) entry which is preliminary data.</text>
</comment>
<dbReference type="NCBIfam" id="NF005762">
    <property type="entry name" value="PRK07589.1"/>
    <property type="match status" value="1"/>
</dbReference>
<sequence>MSQTQNLNIVPFVSVENMMDLVLSIGVEKFLLELCAYVEEDFARWESFDKTPRIASHSHDGVIELMPTSDGKLYGFKYVNGHPKNTKSGRQTVTAFGVLADVDNGYPVLVTEMTILTALRTAATSAVAAKHLAPKGARTMAIIGNGAQSEFQAFAFKALLGVDHLRLYDIDPSATERCARNLESFGFRIDACRSAEEAVEGAQIVTTVTADKKNSTILSDNMVGPGIHINAVGGDCPGKTELHRDILLRSDIFVEFPPQTRIEGEIQQLPEDYPVQELWKVVAGTETGRRSETQITLFDSVGFATEDFSALRYVKDKLSADSRFQNLDLLADPDEPRDLFGMLMRHQARATQAVA</sequence>
<dbReference type="PANTHER" id="PTHR13812:SF19">
    <property type="entry name" value="KETIMINE REDUCTASE MU-CRYSTALLIN"/>
    <property type="match status" value="1"/>
</dbReference>
<name>A0A7W8XS87_9HYPH</name>